<accession>A0A0M7AFW3</accession>
<dbReference type="AlphaFoldDB" id="A0A0M7AFW3"/>
<gene>
    <name evidence="1" type="ORF">LAX5112_03506</name>
</gene>
<organism evidence="1 2">
    <name type="scientific">Roseibium alexandrii</name>
    <dbReference type="NCBI Taxonomy" id="388408"/>
    <lineage>
        <taxon>Bacteria</taxon>
        <taxon>Pseudomonadati</taxon>
        <taxon>Pseudomonadota</taxon>
        <taxon>Alphaproteobacteria</taxon>
        <taxon>Hyphomicrobiales</taxon>
        <taxon>Stappiaceae</taxon>
        <taxon>Roseibium</taxon>
    </lineage>
</organism>
<protein>
    <submittedName>
        <fullName evidence="1">Uncharacterized protein</fullName>
    </submittedName>
</protein>
<keyword evidence="2" id="KW-1185">Reference proteome</keyword>
<dbReference type="RefSeq" id="WP_055672881.1">
    <property type="nucleotide sequence ID" value="NZ_CXWD01000014.1"/>
</dbReference>
<evidence type="ECO:0000313" key="2">
    <source>
        <dbReference type="Proteomes" id="UP000053235"/>
    </source>
</evidence>
<proteinExistence type="predicted"/>
<sequence>MVSRDVFIDQPQAFDGPVVEAASFLGRVQRYLDMAQFRDVAVDLADGRLFILSESRFEDLIVYGQHPLAWLIDISSYPTHSTRFGTSIEDLENLISHWCGSIIDQTGRPHIVLDAWMYDQFRQKQTIMLASAQKSAPKAWSGVDRSQQVPKLDRTSTLICLETFRKTGLRRPPTLPRDDPRFELP</sequence>
<dbReference type="OrthoDB" id="9882863at2"/>
<dbReference type="Proteomes" id="UP000053235">
    <property type="component" value="Unassembled WGS sequence"/>
</dbReference>
<evidence type="ECO:0000313" key="1">
    <source>
        <dbReference type="EMBL" id="CTQ73332.1"/>
    </source>
</evidence>
<dbReference type="EMBL" id="CXWD01000014">
    <property type="protein sequence ID" value="CTQ73332.1"/>
    <property type="molecule type" value="Genomic_DNA"/>
</dbReference>
<name>A0A0M7AFW3_9HYPH</name>
<reference evidence="2" key="1">
    <citation type="submission" date="2015-07" db="EMBL/GenBank/DDBJ databases">
        <authorList>
            <person name="Rodrigo-Torres Lidia"/>
            <person name="Arahal R.David."/>
        </authorList>
    </citation>
    <scope>NUCLEOTIDE SEQUENCE [LARGE SCALE GENOMIC DNA]</scope>
    <source>
        <strain evidence="2">CECT 5112</strain>
    </source>
</reference>